<name>A0A6P5FJ17_ANACO</name>
<dbReference type="GeneID" id="109715331"/>
<proteinExistence type="inferred from homology"/>
<dbReference type="FunFam" id="2.40.330.10:FF:000001">
    <property type="entry name" value="Auxin response factor"/>
    <property type="match status" value="1"/>
</dbReference>
<keyword evidence="8 9" id="KW-0927">Auxin signaling pathway</keyword>
<dbReference type="Pfam" id="PF06507">
    <property type="entry name" value="ARF_AD"/>
    <property type="match status" value="1"/>
</dbReference>
<gene>
    <name evidence="12" type="primary">LOC109715331</name>
</gene>
<dbReference type="InterPro" id="IPR003340">
    <property type="entry name" value="B3_DNA-bd"/>
</dbReference>
<keyword evidence="4 9" id="KW-0805">Transcription regulation</keyword>
<evidence type="ECO:0000313" key="12">
    <source>
        <dbReference type="RefSeq" id="XP_020095919.1"/>
    </source>
</evidence>
<dbReference type="InterPro" id="IPR044835">
    <property type="entry name" value="ARF_plant"/>
</dbReference>
<dbReference type="OrthoDB" id="1414159at2759"/>
<reference evidence="11" key="1">
    <citation type="journal article" date="2015" name="Nat. Genet.">
        <title>The pineapple genome and the evolution of CAM photosynthesis.</title>
        <authorList>
            <person name="Ming R."/>
            <person name="VanBuren R."/>
            <person name="Wai C.M."/>
            <person name="Tang H."/>
            <person name="Schatz M.C."/>
            <person name="Bowers J.E."/>
            <person name="Lyons E."/>
            <person name="Wang M.L."/>
            <person name="Chen J."/>
            <person name="Biggers E."/>
            <person name="Zhang J."/>
            <person name="Huang L."/>
            <person name="Zhang L."/>
            <person name="Miao W."/>
            <person name="Zhang J."/>
            <person name="Ye Z."/>
            <person name="Miao C."/>
            <person name="Lin Z."/>
            <person name="Wang H."/>
            <person name="Zhou H."/>
            <person name="Yim W.C."/>
            <person name="Priest H.D."/>
            <person name="Zheng C."/>
            <person name="Woodhouse M."/>
            <person name="Edger P.P."/>
            <person name="Guyot R."/>
            <person name="Guo H.B."/>
            <person name="Guo H."/>
            <person name="Zheng G."/>
            <person name="Singh R."/>
            <person name="Sharma A."/>
            <person name="Min X."/>
            <person name="Zheng Y."/>
            <person name="Lee H."/>
            <person name="Gurtowski J."/>
            <person name="Sedlazeck F.J."/>
            <person name="Harkess A."/>
            <person name="McKain M.R."/>
            <person name="Liao Z."/>
            <person name="Fang J."/>
            <person name="Liu J."/>
            <person name="Zhang X."/>
            <person name="Zhang Q."/>
            <person name="Hu W."/>
            <person name="Qin Y."/>
            <person name="Wang K."/>
            <person name="Chen L.Y."/>
            <person name="Shirley N."/>
            <person name="Lin Y.R."/>
            <person name="Liu L.Y."/>
            <person name="Hernandez A.G."/>
            <person name="Wright C.L."/>
            <person name="Bulone V."/>
            <person name="Tuskan G.A."/>
            <person name="Heath K."/>
            <person name="Zee F."/>
            <person name="Moore P.H."/>
            <person name="Sunkar R."/>
            <person name="Leebens-Mack J.H."/>
            <person name="Mockler T."/>
            <person name="Bennetzen J.L."/>
            <person name="Freeling M."/>
            <person name="Sankoff D."/>
            <person name="Paterson A.H."/>
            <person name="Zhu X."/>
            <person name="Yang X."/>
            <person name="Smith J.A."/>
            <person name="Cushman J.C."/>
            <person name="Paull R.E."/>
            <person name="Yu Q."/>
        </authorList>
    </citation>
    <scope>NUCLEOTIDE SEQUENCE [LARGE SCALE GENOMIC DNA]</scope>
    <source>
        <strain evidence="11">cv. F153</strain>
    </source>
</reference>
<evidence type="ECO:0000256" key="8">
    <source>
        <dbReference type="ARBA" id="ARBA00023294"/>
    </source>
</evidence>
<keyword evidence="5 9" id="KW-0238">DNA-binding</keyword>
<evidence type="ECO:0000259" key="10">
    <source>
        <dbReference type="PROSITE" id="PS50863"/>
    </source>
</evidence>
<dbReference type="SMART" id="SM01019">
    <property type="entry name" value="B3"/>
    <property type="match status" value="1"/>
</dbReference>
<evidence type="ECO:0000256" key="4">
    <source>
        <dbReference type="ARBA" id="ARBA00023015"/>
    </source>
</evidence>
<dbReference type="GO" id="GO:0003677">
    <property type="term" value="F:DNA binding"/>
    <property type="evidence" value="ECO:0007669"/>
    <property type="project" value="UniProtKB-KW"/>
</dbReference>
<dbReference type="Gene3D" id="2.30.30.1040">
    <property type="match status" value="1"/>
</dbReference>
<accession>A0A6P5FJ17</accession>
<dbReference type="Proteomes" id="UP000515123">
    <property type="component" value="Linkage group 1"/>
</dbReference>
<protein>
    <recommendedName>
        <fullName evidence="9">Auxin response factor</fullName>
    </recommendedName>
</protein>
<reference evidence="12" key="2">
    <citation type="submission" date="2025-08" db="UniProtKB">
        <authorList>
            <consortium name="RefSeq"/>
        </authorList>
    </citation>
    <scope>IDENTIFICATION</scope>
    <source>
        <tissue evidence="12">Leaf</tissue>
    </source>
</reference>
<evidence type="ECO:0000256" key="3">
    <source>
        <dbReference type="ARBA" id="ARBA00007853"/>
    </source>
</evidence>
<evidence type="ECO:0000256" key="6">
    <source>
        <dbReference type="ARBA" id="ARBA00023163"/>
    </source>
</evidence>
<dbReference type="GO" id="GO:0005634">
    <property type="term" value="C:nucleus"/>
    <property type="evidence" value="ECO:0007669"/>
    <property type="project" value="UniProtKB-SubCell"/>
</dbReference>
<dbReference type="RefSeq" id="XP_020095919.1">
    <property type="nucleotide sequence ID" value="XM_020240330.1"/>
</dbReference>
<evidence type="ECO:0000256" key="9">
    <source>
        <dbReference type="RuleBase" id="RU004561"/>
    </source>
</evidence>
<dbReference type="GO" id="GO:0009734">
    <property type="term" value="P:auxin-activated signaling pathway"/>
    <property type="evidence" value="ECO:0007669"/>
    <property type="project" value="UniProtKB-KW"/>
</dbReference>
<dbReference type="PANTHER" id="PTHR31384">
    <property type="entry name" value="AUXIN RESPONSE FACTOR 4-RELATED"/>
    <property type="match status" value="1"/>
</dbReference>
<comment type="subunit">
    <text evidence="9">Homodimers and heterodimers.</text>
</comment>
<comment type="subcellular location">
    <subcellularLocation>
        <location evidence="2 9">Nucleus</location>
    </subcellularLocation>
</comment>
<dbReference type="CDD" id="cd10017">
    <property type="entry name" value="B3_DNA"/>
    <property type="match status" value="1"/>
</dbReference>
<dbReference type="Pfam" id="PF02362">
    <property type="entry name" value="B3"/>
    <property type="match status" value="1"/>
</dbReference>
<evidence type="ECO:0000256" key="5">
    <source>
        <dbReference type="ARBA" id="ARBA00023125"/>
    </source>
</evidence>
<organism evidence="11 12">
    <name type="scientific">Ananas comosus</name>
    <name type="common">Pineapple</name>
    <name type="synonym">Ananas ananas</name>
    <dbReference type="NCBI Taxonomy" id="4615"/>
    <lineage>
        <taxon>Eukaryota</taxon>
        <taxon>Viridiplantae</taxon>
        <taxon>Streptophyta</taxon>
        <taxon>Embryophyta</taxon>
        <taxon>Tracheophyta</taxon>
        <taxon>Spermatophyta</taxon>
        <taxon>Magnoliopsida</taxon>
        <taxon>Liliopsida</taxon>
        <taxon>Poales</taxon>
        <taxon>Bromeliaceae</taxon>
        <taxon>Bromelioideae</taxon>
        <taxon>Ananas</taxon>
    </lineage>
</organism>
<dbReference type="Gene3D" id="2.40.330.10">
    <property type="entry name" value="DNA-binding pseudobarrel domain"/>
    <property type="match status" value="1"/>
</dbReference>
<dbReference type="PROSITE" id="PS50863">
    <property type="entry name" value="B3"/>
    <property type="match status" value="1"/>
</dbReference>
<comment type="function">
    <text evidence="1 9">Auxin response factors (ARFs) are transcriptional factors that bind specifically to the DNA sequence 5'-TGTCTC-3' found in the auxin-responsive promoter elements (AuxREs).</text>
</comment>
<keyword evidence="6 9" id="KW-0804">Transcription</keyword>
<dbReference type="SUPFAM" id="SSF101936">
    <property type="entry name" value="DNA-binding pseudobarrel domain"/>
    <property type="match status" value="1"/>
</dbReference>
<dbReference type="GO" id="GO:0006355">
    <property type="term" value="P:regulation of DNA-templated transcription"/>
    <property type="evidence" value="ECO:0007669"/>
    <property type="project" value="InterPro"/>
</dbReference>
<keyword evidence="7 9" id="KW-0539">Nucleus</keyword>
<dbReference type="InterPro" id="IPR015300">
    <property type="entry name" value="DNA-bd_pseudobarrel_sf"/>
</dbReference>
<evidence type="ECO:0000256" key="2">
    <source>
        <dbReference type="ARBA" id="ARBA00004123"/>
    </source>
</evidence>
<feature type="domain" description="TF-B3" evidence="10">
    <location>
        <begin position="137"/>
        <end position="240"/>
    </location>
</feature>
<keyword evidence="11" id="KW-1185">Reference proteome</keyword>
<dbReference type="InterPro" id="IPR010525">
    <property type="entry name" value="ARF_dom"/>
</dbReference>
<comment type="similarity">
    <text evidence="3 9">Belongs to the ARF family.</text>
</comment>
<evidence type="ECO:0000256" key="1">
    <source>
        <dbReference type="ARBA" id="ARBA00003182"/>
    </source>
</evidence>
<evidence type="ECO:0000256" key="7">
    <source>
        <dbReference type="ARBA" id="ARBA00023242"/>
    </source>
</evidence>
<dbReference type="PANTHER" id="PTHR31384:SF94">
    <property type="entry name" value="AUXIN RESPONSE FACTOR 17"/>
    <property type="match status" value="1"/>
</dbReference>
<evidence type="ECO:0000313" key="11">
    <source>
        <dbReference type="Proteomes" id="UP000515123"/>
    </source>
</evidence>
<sequence length="562" mass="61495">MPLSETECSSRVRCSNFLFLVLSTINIWEMSPATFPLARRRDSPERRGPARVAGYFPEGHAEHAWYPPDLSAVLGGGGAPFFRCRVVGGRLLANRRSDEVFSEIRLDPSPSAAPTEEAAAAAWSGGGEGDDGGMAWFVKILTESDANCGGGFSVPRSCAEHIFPPLNLAAEPPVQTLSISDLHGTAWKFCHIYRGTPRRHLLTTGWSKFAESKRLISGDAIIFVKDKSNGDLFVGFRRALRLFDADSPFLPFLAEIDPEEDERTISELGFSRCVRGRIPSANVVEAARSADLGRPFEVLYYPKAGLPEFVVPEAEVDAAMRVPWKVGMRVTLSVEGEDSSTMHNVLGTVAEVAKRGAKSPWRMLQVTWDEPEIMKNRGLNKVSPWQVEIVSSTPALQTQYFETPRLTKWKVLEKSGSLGDEQNWRVLENSGFLGDEQNSILNPEYKTVTSAVLQSPEHPAGMQGARQDLICFLPIKRNEVIGNSSSIDSTTQEVEIVRGEMNIANISHSSSIHLCQEAMLNGGSEPTSTSAFSQLKGVRTIALFGQTIIIEQSPAGGGADKQ</sequence>
<dbReference type="AlphaFoldDB" id="A0A6P5FJ17"/>